<dbReference type="InterPro" id="IPR020588">
    <property type="entry name" value="RecA_ATP-bd"/>
</dbReference>
<keyword evidence="4 9" id="KW-0067">ATP-binding</keyword>
<dbReference type="EMBL" id="CAJGYO010000007">
    <property type="protein sequence ID" value="CAD6247444.1"/>
    <property type="molecule type" value="Genomic_DNA"/>
</dbReference>
<evidence type="ECO:0000259" key="11">
    <source>
        <dbReference type="PROSITE" id="PS50163"/>
    </source>
</evidence>
<dbReference type="FunFam" id="3.40.50.300:FF:000239">
    <property type="entry name" value="Meiotic recombination protein DMC1"/>
    <property type="match status" value="1"/>
</dbReference>
<keyword evidence="5" id="KW-0238">DNA-binding</keyword>
<dbReference type="InterPro" id="IPR020587">
    <property type="entry name" value="RecA_monomer-monomer_interface"/>
</dbReference>
<keyword evidence="6" id="KW-0539">Nucleus</keyword>
<evidence type="ECO:0000256" key="5">
    <source>
        <dbReference type="ARBA" id="ARBA00023125"/>
    </source>
</evidence>
<dbReference type="GO" id="GO:0000794">
    <property type="term" value="C:condensed nuclear chromosome"/>
    <property type="evidence" value="ECO:0007669"/>
    <property type="project" value="TreeGrafter"/>
</dbReference>
<proteinExistence type="inferred from homology"/>
<dbReference type="GO" id="GO:0007131">
    <property type="term" value="P:reciprocal meiotic recombination"/>
    <property type="evidence" value="ECO:0007669"/>
    <property type="project" value="InterPro"/>
</dbReference>
<comment type="subcellular location">
    <subcellularLocation>
        <location evidence="1">Nucleus</location>
    </subcellularLocation>
</comment>
<name>A0A811PN10_9POAL</name>
<reference evidence="12" key="1">
    <citation type="submission" date="2020-10" db="EMBL/GenBank/DDBJ databases">
        <authorList>
            <person name="Han B."/>
            <person name="Lu T."/>
            <person name="Zhao Q."/>
            <person name="Huang X."/>
            <person name="Zhao Y."/>
        </authorList>
    </citation>
    <scope>NUCLEOTIDE SEQUENCE</scope>
</reference>
<feature type="domain" description="RecA family profile 1" evidence="10">
    <location>
        <begin position="104"/>
        <end position="276"/>
    </location>
</feature>
<dbReference type="PIRSF" id="PIRSF005856">
    <property type="entry name" value="Rad51"/>
    <property type="match status" value="1"/>
</dbReference>
<dbReference type="PANTHER" id="PTHR22942">
    <property type="entry name" value="RECA/RAD51/RADA DNA STRAND-PAIRING FAMILY MEMBER"/>
    <property type="match status" value="1"/>
</dbReference>
<dbReference type="Pfam" id="PF08423">
    <property type="entry name" value="Rad51"/>
    <property type="match status" value="1"/>
</dbReference>
<dbReference type="Gene3D" id="1.10.150.20">
    <property type="entry name" value="5' to 3' exonuclease, C-terminal subdomain"/>
    <property type="match status" value="1"/>
</dbReference>
<dbReference type="Proteomes" id="UP000604825">
    <property type="component" value="Unassembled WGS sequence"/>
</dbReference>
<comment type="caution">
    <text evidence="12">The sequence shown here is derived from an EMBL/GenBank/DDBJ whole genome shotgun (WGS) entry which is preliminary data.</text>
</comment>
<dbReference type="GO" id="GO:0007130">
    <property type="term" value="P:synaptonemal complex assembly"/>
    <property type="evidence" value="ECO:0007669"/>
    <property type="project" value="UniProtKB-ARBA"/>
</dbReference>
<evidence type="ECO:0000256" key="1">
    <source>
        <dbReference type="ARBA" id="ARBA00004123"/>
    </source>
</evidence>
<gene>
    <name evidence="12" type="ORF">NCGR_LOCUS31637</name>
</gene>
<dbReference type="GO" id="GO:0042148">
    <property type="term" value="P:DNA strand invasion"/>
    <property type="evidence" value="ECO:0007669"/>
    <property type="project" value="TreeGrafter"/>
</dbReference>
<dbReference type="InterPro" id="IPR027417">
    <property type="entry name" value="P-loop_NTPase"/>
</dbReference>
<dbReference type="NCBIfam" id="NF003301">
    <property type="entry name" value="PRK04301.1"/>
    <property type="match status" value="1"/>
</dbReference>
<dbReference type="PROSITE" id="PS50163">
    <property type="entry name" value="RECA_3"/>
    <property type="match status" value="1"/>
</dbReference>
<keyword evidence="3 9" id="KW-0547">Nucleotide-binding</keyword>
<evidence type="ECO:0000256" key="9">
    <source>
        <dbReference type="RuleBase" id="RU003422"/>
    </source>
</evidence>
<evidence type="ECO:0000256" key="8">
    <source>
        <dbReference type="ARBA" id="ARBA00023306"/>
    </source>
</evidence>
<sequence>MAPSRHADEGGQLQLMDADRVEDEEECFESIDKLISQGINAGDVKKLQDAGIYTCNGLMMHTKKNLTGIKGLSEAKVDKICEAAEKLLNQGFMTGTDLLLKRKSVVRITTGSQALDELLGGGIETLCITEAFGEFRSGKTQLAHTLCVSTQLPIHMHGGNGKVAYIDTEGTFRPESIVPIAEKFGMDVNAVLDNIIYARAYTYEHQYNLLLGLAAMMAEEPFRLLIVDSVIALFRVDFSGRGELAERQIFSSIHLDGSWHLIAEEFNVAVYITNQVIADPGGGMFITDPKKPAGGHVLAHAATIRLMLRKGKGEQRVCKIFDAPNLPEGEAISFCFDGPCLLLVLTITLLSQLAKI</sequence>
<dbReference type="Gene3D" id="3.40.50.300">
    <property type="entry name" value="P-loop containing nucleotide triphosphate hydrolases"/>
    <property type="match status" value="1"/>
</dbReference>
<evidence type="ECO:0008006" key="14">
    <source>
        <dbReference type="Google" id="ProtNLM"/>
    </source>
</evidence>
<dbReference type="GO" id="GO:0000730">
    <property type="term" value="P:DNA recombinase assembly"/>
    <property type="evidence" value="ECO:0007669"/>
    <property type="project" value="TreeGrafter"/>
</dbReference>
<evidence type="ECO:0000256" key="3">
    <source>
        <dbReference type="ARBA" id="ARBA00022741"/>
    </source>
</evidence>
<dbReference type="GO" id="GO:0003690">
    <property type="term" value="F:double-stranded DNA binding"/>
    <property type="evidence" value="ECO:0007669"/>
    <property type="project" value="TreeGrafter"/>
</dbReference>
<dbReference type="GO" id="GO:0003697">
    <property type="term" value="F:single-stranded DNA binding"/>
    <property type="evidence" value="ECO:0007669"/>
    <property type="project" value="TreeGrafter"/>
</dbReference>
<dbReference type="InterPro" id="IPR013632">
    <property type="entry name" value="Rad51_C"/>
</dbReference>
<evidence type="ECO:0000313" key="12">
    <source>
        <dbReference type="EMBL" id="CAD6247444.1"/>
    </source>
</evidence>
<keyword evidence="8" id="KW-0131">Cell cycle</keyword>
<dbReference type="InterPro" id="IPR010995">
    <property type="entry name" value="DNA_repair_Rad51/TF_NusA_a-hlx"/>
</dbReference>
<protein>
    <recommendedName>
        <fullName evidence="14">DNA meiotic recombinase 1</fullName>
    </recommendedName>
</protein>
<evidence type="ECO:0000256" key="2">
    <source>
        <dbReference type="ARBA" id="ARBA00008897"/>
    </source>
</evidence>
<dbReference type="GO" id="GO:0000150">
    <property type="term" value="F:DNA strand exchange activity"/>
    <property type="evidence" value="ECO:0007669"/>
    <property type="project" value="InterPro"/>
</dbReference>
<dbReference type="FunFam" id="1.10.150.20:FF:000043">
    <property type="entry name" value="Meiotic recombination protein DMC1 homolog"/>
    <property type="match status" value="1"/>
</dbReference>
<dbReference type="PROSITE" id="PS50162">
    <property type="entry name" value="RECA_2"/>
    <property type="match status" value="1"/>
</dbReference>
<dbReference type="AlphaFoldDB" id="A0A811PN10"/>
<comment type="similarity">
    <text evidence="2">Belongs to the RecA family. DMC1 subfamily.</text>
</comment>
<dbReference type="SUPFAM" id="SSF47794">
    <property type="entry name" value="Rad51 N-terminal domain-like"/>
    <property type="match status" value="1"/>
</dbReference>
<dbReference type="NCBIfam" id="TIGR02238">
    <property type="entry name" value="recomb_DMC1"/>
    <property type="match status" value="1"/>
</dbReference>
<evidence type="ECO:0000256" key="6">
    <source>
        <dbReference type="ARBA" id="ARBA00023242"/>
    </source>
</evidence>
<accession>A0A811PN10</accession>
<evidence type="ECO:0000256" key="4">
    <source>
        <dbReference type="ARBA" id="ARBA00022840"/>
    </source>
</evidence>
<evidence type="ECO:0000313" key="13">
    <source>
        <dbReference type="Proteomes" id="UP000604825"/>
    </source>
</evidence>
<dbReference type="InterPro" id="IPR016467">
    <property type="entry name" value="DNA_recomb/repair_RecA-like"/>
</dbReference>
<keyword evidence="7" id="KW-0469">Meiosis</keyword>
<evidence type="ECO:0000256" key="7">
    <source>
        <dbReference type="ARBA" id="ARBA00023254"/>
    </source>
</evidence>
<dbReference type="GO" id="GO:0140664">
    <property type="term" value="F:ATP-dependent DNA damage sensor activity"/>
    <property type="evidence" value="ECO:0007669"/>
    <property type="project" value="InterPro"/>
</dbReference>
<keyword evidence="13" id="KW-1185">Reference proteome</keyword>
<evidence type="ECO:0000259" key="10">
    <source>
        <dbReference type="PROSITE" id="PS50162"/>
    </source>
</evidence>
<dbReference type="InterPro" id="IPR011940">
    <property type="entry name" value="Dmc1"/>
</dbReference>
<dbReference type="PANTHER" id="PTHR22942:SF30">
    <property type="entry name" value="MEIOTIC RECOMBINATION PROTEIN DMC1_LIM15 HOMOLOG"/>
    <property type="match status" value="1"/>
</dbReference>
<dbReference type="OrthoDB" id="10251254at2759"/>
<dbReference type="GO" id="GO:0005524">
    <property type="term" value="F:ATP binding"/>
    <property type="evidence" value="ECO:0007669"/>
    <property type="project" value="UniProtKB-KW"/>
</dbReference>
<dbReference type="GO" id="GO:0006312">
    <property type="term" value="P:mitotic recombination"/>
    <property type="evidence" value="ECO:0007669"/>
    <property type="project" value="TreeGrafter"/>
</dbReference>
<feature type="domain" description="RecA family profile 2" evidence="11">
    <location>
        <begin position="282"/>
        <end position="331"/>
    </location>
</feature>
<organism evidence="12 13">
    <name type="scientific">Miscanthus lutarioriparius</name>
    <dbReference type="NCBI Taxonomy" id="422564"/>
    <lineage>
        <taxon>Eukaryota</taxon>
        <taxon>Viridiplantae</taxon>
        <taxon>Streptophyta</taxon>
        <taxon>Embryophyta</taxon>
        <taxon>Tracheophyta</taxon>
        <taxon>Spermatophyta</taxon>
        <taxon>Magnoliopsida</taxon>
        <taxon>Liliopsida</taxon>
        <taxon>Poales</taxon>
        <taxon>Poaceae</taxon>
        <taxon>PACMAD clade</taxon>
        <taxon>Panicoideae</taxon>
        <taxon>Andropogonodae</taxon>
        <taxon>Andropogoneae</taxon>
        <taxon>Saccharinae</taxon>
        <taxon>Miscanthus</taxon>
    </lineage>
</organism>
<dbReference type="SUPFAM" id="SSF52540">
    <property type="entry name" value="P-loop containing nucleoside triphosphate hydrolases"/>
    <property type="match status" value="1"/>
</dbReference>